<dbReference type="OrthoDB" id="9767864at2"/>
<protein>
    <recommendedName>
        <fullName evidence="6">Tail sheath protein C-terminal domain-containing protein</fullName>
    </recommendedName>
</protein>
<keyword evidence="5" id="KW-1185">Reference proteome</keyword>
<feature type="domain" description="Tail sheath protein C-terminal" evidence="3">
    <location>
        <begin position="412"/>
        <end position="516"/>
    </location>
</feature>
<evidence type="ECO:0000256" key="1">
    <source>
        <dbReference type="ARBA" id="ARBA00008005"/>
    </source>
</evidence>
<dbReference type="RefSeq" id="WP_074968021.1">
    <property type="nucleotide sequence ID" value="NZ_CBCRYP010000037.1"/>
</dbReference>
<dbReference type="STRING" id="34004.SAMN04488021_11726"/>
<dbReference type="Pfam" id="PF04984">
    <property type="entry name" value="Phage_sheath_1"/>
    <property type="match status" value="1"/>
</dbReference>
<dbReference type="Proteomes" id="UP000183635">
    <property type="component" value="Unassembled WGS sequence"/>
</dbReference>
<dbReference type="PANTHER" id="PTHR35861">
    <property type="match status" value="1"/>
</dbReference>
<proteinExistence type="inferred from homology"/>
<organism evidence="4 5">
    <name type="scientific">Paracoccus aminovorans</name>
    <dbReference type="NCBI Taxonomy" id="34004"/>
    <lineage>
        <taxon>Bacteria</taxon>
        <taxon>Pseudomonadati</taxon>
        <taxon>Pseudomonadota</taxon>
        <taxon>Alphaproteobacteria</taxon>
        <taxon>Rhodobacterales</taxon>
        <taxon>Paracoccaceae</taxon>
        <taxon>Paracoccus</taxon>
    </lineage>
</organism>
<evidence type="ECO:0008006" key="6">
    <source>
        <dbReference type="Google" id="ProtNLM"/>
    </source>
</evidence>
<dbReference type="InterPro" id="IPR052042">
    <property type="entry name" value="Tail_sheath_structural"/>
</dbReference>
<sequence length="522" mass="54941">MLDTPGVYVQEIPSGSAPIAGVATSNTAFIGVFGRGPVGRATRVTSWGEFERVFGGLHAGCETSYAIRNYFLNGGSVAFVVRVNNGATPAALAVPPAGGGVALAASSAGLWGNSLRIGVARATGNGATSFDLLIREYRGNDVLREESFVGLSPVATHPRYVTRVLAAESQMVTVTAHNGGNMPDATQSGGNPVLTMEALRQLGAAGLAAMTGGGDGTLPGDTDAWQNLALNALGAGIDAMDAIVPDVFNLMCLPDVSVMGQARAAVAAQVYQRANTYCERNFAFLIVDPLADTTRANVGAWAGALSGLRRNAAIYFPRLVAPDPLNPAQNRTFAPSGAVAGIFARTDAARGVWKAPAGTAATVSGGRPVDVMTDLQQGPLNVLGINVIRTFPVYNTVVWGARTMEGADALASEWKYIPVRRLALHIENSLQRGLQWVVFEPNDEPLWASVRLNVTGFMSQLHRQGAFQGASARDAFLVKCDGETTTQADINLGILNIYVGFAPVRPAEFVMLRIQQRLQTTN</sequence>
<dbReference type="Gene3D" id="3.40.50.11780">
    <property type="match status" value="2"/>
</dbReference>
<accession>A0A1I3AUQ7</accession>
<dbReference type="PANTHER" id="PTHR35861:SF1">
    <property type="entry name" value="PHAGE TAIL SHEATH PROTEIN"/>
    <property type="match status" value="1"/>
</dbReference>
<dbReference type="InterPro" id="IPR035089">
    <property type="entry name" value="Phage_sheath_subtilisin"/>
</dbReference>
<feature type="domain" description="Tail sheath protein subtilisin-like" evidence="2">
    <location>
        <begin position="237"/>
        <end position="404"/>
    </location>
</feature>
<dbReference type="InterPro" id="IPR020287">
    <property type="entry name" value="Tail_sheath_C"/>
</dbReference>
<comment type="similarity">
    <text evidence="1">Belongs to the myoviridae tail sheath protein family.</text>
</comment>
<name>A0A1I3AUQ7_9RHOB</name>
<reference evidence="4 5" key="1">
    <citation type="submission" date="2016-10" db="EMBL/GenBank/DDBJ databases">
        <authorList>
            <person name="de Groot N.N."/>
        </authorList>
    </citation>
    <scope>NUCLEOTIDE SEQUENCE [LARGE SCALE GENOMIC DNA]</scope>
    <source>
        <strain evidence="4 5">DSM 8537</strain>
    </source>
</reference>
<gene>
    <name evidence="4" type="ORF">SAMN04488021_11726</name>
</gene>
<evidence type="ECO:0000259" key="2">
    <source>
        <dbReference type="Pfam" id="PF04984"/>
    </source>
</evidence>
<dbReference type="EMBL" id="FOPU01000017">
    <property type="protein sequence ID" value="SFH53762.1"/>
    <property type="molecule type" value="Genomic_DNA"/>
</dbReference>
<dbReference type="AlphaFoldDB" id="A0A1I3AUQ7"/>
<evidence type="ECO:0000313" key="5">
    <source>
        <dbReference type="Proteomes" id="UP000183635"/>
    </source>
</evidence>
<dbReference type="Pfam" id="PF17482">
    <property type="entry name" value="Phage_sheath_1C"/>
    <property type="match status" value="1"/>
</dbReference>
<evidence type="ECO:0000313" key="4">
    <source>
        <dbReference type="EMBL" id="SFH53762.1"/>
    </source>
</evidence>
<evidence type="ECO:0000259" key="3">
    <source>
        <dbReference type="Pfam" id="PF17482"/>
    </source>
</evidence>